<organism evidence="1">
    <name type="scientific">Lepeophtheirus salmonis</name>
    <name type="common">Salmon louse</name>
    <name type="synonym">Caligus salmonis</name>
    <dbReference type="NCBI Taxonomy" id="72036"/>
    <lineage>
        <taxon>Eukaryota</taxon>
        <taxon>Metazoa</taxon>
        <taxon>Ecdysozoa</taxon>
        <taxon>Arthropoda</taxon>
        <taxon>Crustacea</taxon>
        <taxon>Multicrustacea</taxon>
        <taxon>Hexanauplia</taxon>
        <taxon>Copepoda</taxon>
        <taxon>Siphonostomatoida</taxon>
        <taxon>Caligidae</taxon>
        <taxon>Lepeophtheirus</taxon>
    </lineage>
</organism>
<protein>
    <submittedName>
        <fullName evidence="1">Uncharacterized protein</fullName>
    </submittedName>
</protein>
<accession>A0A0K2VJA2</accession>
<proteinExistence type="predicted"/>
<reference evidence="1" key="1">
    <citation type="submission" date="2014-05" db="EMBL/GenBank/DDBJ databases">
        <authorList>
            <person name="Chronopoulou M."/>
        </authorList>
    </citation>
    <scope>NUCLEOTIDE SEQUENCE</scope>
    <source>
        <tissue evidence="1">Whole organism</tissue>
    </source>
</reference>
<evidence type="ECO:0000313" key="1">
    <source>
        <dbReference type="EMBL" id="CDW50066.1"/>
    </source>
</evidence>
<sequence>MYKKCKQNGFSRKNHRKLANYLRLAYLFNNCWRERCSGLFVDIKLEKDCLHIHVMH</sequence>
<name>A0A0K2VJA2_LEPSM</name>
<dbReference type="EMBL" id="HACA01032705">
    <property type="protein sequence ID" value="CDW50066.1"/>
    <property type="molecule type" value="Transcribed_RNA"/>
</dbReference>
<dbReference type="AlphaFoldDB" id="A0A0K2VJA2"/>